<name>M7BGJ0_CHEMY</name>
<reference evidence="3" key="1">
    <citation type="journal article" date="2013" name="Nat. Genet.">
        <title>The draft genomes of soft-shell turtle and green sea turtle yield insights into the development and evolution of the turtle-specific body plan.</title>
        <authorList>
            <person name="Wang Z."/>
            <person name="Pascual-Anaya J."/>
            <person name="Zadissa A."/>
            <person name="Li W."/>
            <person name="Niimura Y."/>
            <person name="Huang Z."/>
            <person name="Li C."/>
            <person name="White S."/>
            <person name="Xiong Z."/>
            <person name="Fang D."/>
            <person name="Wang B."/>
            <person name="Ming Y."/>
            <person name="Chen Y."/>
            <person name="Zheng Y."/>
            <person name="Kuraku S."/>
            <person name="Pignatelli M."/>
            <person name="Herrero J."/>
            <person name="Beal K."/>
            <person name="Nozawa M."/>
            <person name="Li Q."/>
            <person name="Wang J."/>
            <person name="Zhang H."/>
            <person name="Yu L."/>
            <person name="Shigenobu S."/>
            <person name="Wang J."/>
            <person name="Liu J."/>
            <person name="Flicek P."/>
            <person name="Searle S."/>
            <person name="Wang J."/>
            <person name="Kuratani S."/>
            <person name="Yin Y."/>
            <person name="Aken B."/>
            <person name="Zhang G."/>
            <person name="Irie N."/>
        </authorList>
    </citation>
    <scope>NUCLEOTIDE SEQUENCE [LARGE SCALE GENOMIC DNA]</scope>
</reference>
<feature type="region of interest" description="Disordered" evidence="1">
    <location>
        <begin position="1"/>
        <end position="28"/>
    </location>
</feature>
<gene>
    <name evidence="2" type="ORF">UY3_15573</name>
</gene>
<evidence type="ECO:0000313" key="3">
    <source>
        <dbReference type="Proteomes" id="UP000031443"/>
    </source>
</evidence>
<evidence type="ECO:0000256" key="1">
    <source>
        <dbReference type="SAM" id="MobiDB-lite"/>
    </source>
</evidence>
<dbReference type="EMBL" id="KB571002">
    <property type="protein sequence ID" value="EMP27332.1"/>
    <property type="molecule type" value="Genomic_DNA"/>
</dbReference>
<proteinExistence type="predicted"/>
<organism evidence="2 3">
    <name type="scientific">Chelonia mydas</name>
    <name type="common">Green sea-turtle</name>
    <name type="synonym">Chelonia agassizi</name>
    <dbReference type="NCBI Taxonomy" id="8469"/>
    <lineage>
        <taxon>Eukaryota</taxon>
        <taxon>Metazoa</taxon>
        <taxon>Chordata</taxon>
        <taxon>Craniata</taxon>
        <taxon>Vertebrata</taxon>
        <taxon>Euteleostomi</taxon>
        <taxon>Archelosauria</taxon>
        <taxon>Testudinata</taxon>
        <taxon>Testudines</taxon>
        <taxon>Cryptodira</taxon>
        <taxon>Durocryptodira</taxon>
        <taxon>Americhelydia</taxon>
        <taxon>Chelonioidea</taxon>
        <taxon>Cheloniidae</taxon>
        <taxon>Chelonia</taxon>
    </lineage>
</organism>
<sequence length="127" mass="14378">MEPIQAVTFASNGPPDLRGEQSQRKRGPKALWNVRGKGQGGAMCIRGARGKNGYGYQMQNRGYMAENGKDTLRMEAWRKIMMAEEPKEKWDGKPINERVVQLERQEELIDRAPVTPIIDSKPLALPR</sequence>
<keyword evidence="3" id="KW-1185">Reference proteome</keyword>
<protein>
    <submittedName>
        <fullName evidence="2">Uncharacterized protein</fullName>
    </submittedName>
</protein>
<accession>M7BGJ0</accession>
<dbReference type="Proteomes" id="UP000031443">
    <property type="component" value="Unassembled WGS sequence"/>
</dbReference>
<evidence type="ECO:0000313" key="2">
    <source>
        <dbReference type="EMBL" id="EMP27332.1"/>
    </source>
</evidence>
<dbReference type="AlphaFoldDB" id="M7BGJ0"/>